<keyword evidence="4" id="KW-0411">Iron-sulfur</keyword>
<keyword evidence="3" id="KW-0408">Iron</keyword>
<evidence type="ECO:0000313" key="7">
    <source>
        <dbReference type="Proteomes" id="UP001600943"/>
    </source>
</evidence>
<evidence type="ECO:0000256" key="3">
    <source>
        <dbReference type="ARBA" id="ARBA00023004"/>
    </source>
</evidence>
<keyword evidence="7" id="KW-1185">Reference proteome</keyword>
<dbReference type="Pfam" id="PF04055">
    <property type="entry name" value="Radical_SAM"/>
    <property type="match status" value="1"/>
</dbReference>
<evidence type="ECO:0000313" key="6">
    <source>
        <dbReference type="EMBL" id="GAA6411123.1"/>
    </source>
</evidence>
<keyword evidence="2" id="KW-0479">Metal-binding</keyword>
<comment type="caution">
    <text evidence="6">The sequence shown here is derived from an EMBL/GenBank/DDBJ whole genome shotgun (WGS) entry which is preliminary data.</text>
</comment>
<dbReference type="PANTHER" id="PTHR43524">
    <property type="entry name" value="RADICAL SAM SUPERFAMILY PROTEIN"/>
    <property type="match status" value="1"/>
</dbReference>
<dbReference type="SUPFAM" id="SSF102114">
    <property type="entry name" value="Radical SAM enzymes"/>
    <property type="match status" value="1"/>
</dbReference>
<gene>
    <name evidence="6" type="ORF">K040078D81_52400</name>
</gene>
<accession>A0ABQ0BI36</accession>
<dbReference type="InterPro" id="IPR058240">
    <property type="entry name" value="rSAM_sf"/>
</dbReference>
<name>A0ABQ0BI36_9FIRM</name>
<dbReference type="EMBL" id="BAABYW010000002">
    <property type="protein sequence ID" value="GAA6411123.1"/>
    <property type="molecule type" value="Genomic_DNA"/>
</dbReference>
<reference evidence="6 7" key="1">
    <citation type="submission" date="2024-04" db="EMBL/GenBank/DDBJ databases">
        <title>Defined microbial consortia suppress multidrug-resistant proinflammatory Enterobacteriaceae via ecological control.</title>
        <authorList>
            <person name="Furuichi M."/>
            <person name="Kawaguchi T."/>
            <person name="Pust M."/>
            <person name="Yasuma K."/>
            <person name="Plichta D."/>
            <person name="Hasegawa N."/>
            <person name="Ohya T."/>
            <person name="Bhattarai S."/>
            <person name="Sasajima S."/>
            <person name="Aoto Y."/>
            <person name="Tuganbaev T."/>
            <person name="Yaginuma M."/>
            <person name="Ueda M."/>
            <person name="Okahashi N."/>
            <person name="Amafuji K."/>
            <person name="Kiridooshi Y."/>
            <person name="Sugita K."/>
            <person name="Strazar M."/>
            <person name="Skelly A."/>
            <person name="Suda W."/>
            <person name="Hattori M."/>
            <person name="Nakamoto N."/>
            <person name="Caballero S."/>
            <person name="Norman J."/>
            <person name="Olle B."/>
            <person name="Tanoue T."/>
            <person name="Arita M."/>
            <person name="Bucci V."/>
            <person name="Atarashi K."/>
            <person name="Xavier R."/>
            <person name="Honda K."/>
        </authorList>
    </citation>
    <scope>NUCLEOTIDE SEQUENCE [LARGE SCALE GENOMIC DNA]</scope>
    <source>
        <strain evidence="7">k04-0078-D8-1</strain>
    </source>
</reference>
<dbReference type="CDD" id="cd01335">
    <property type="entry name" value="Radical_SAM"/>
    <property type="match status" value="1"/>
</dbReference>
<evidence type="ECO:0000256" key="2">
    <source>
        <dbReference type="ARBA" id="ARBA00022723"/>
    </source>
</evidence>
<keyword evidence="1" id="KW-0949">S-adenosyl-L-methionine</keyword>
<dbReference type="InterPro" id="IPR013785">
    <property type="entry name" value="Aldolase_TIM"/>
</dbReference>
<sequence length="399" mass="44141">MTQIEKGMEKIMERLQLEQYLSRGVENIIKGMKKASFTNPRSAMYLLKYAKAAGRAAGKRRQAEQNGKHVPPFLIASITSQCNLHCKGCYARANHTCGSEAVGIGMRAEQWDDIFAQAEDMGVGFILLAGGEPLMRPDVLKKAGMRKNILFPVFTNGTMINNDTLPRCAEGEAVSEVPDKGEADRGTYLQLFMDNRNLLPVLSMEGDRQRTDARRGSGIYDGLIQTMEDLRGRDILYGVSVTVTKENMEEVTADAFLRKLSLLGCKAVIYVEYVPADRATRNLAPDDGDREYLADRLEILREMQGDMLLISFPGDERASGGCLAAGRGFFHINASGGAEPCPFSPYSDTSLQETSLRDAMDSPLFCRLREDGSLTEMHTGGCALFEQEKKVKDYLKGIE</sequence>
<dbReference type="Gene3D" id="3.20.20.70">
    <property type="entry name" value="Aldolase class I"/>
    <property type="match status" value="1"/>
</dbReference>
<evidence type="ECO:0000259" key="5">
    <source>
        <dbReference type="Pfam" id="PF04055"/>
    </source>
</evidence>
<dbReference type="InterPro" id="IPR007197">
    <property type="entry name" value="rSAM"/>
</dbReference>
<organism evidence="6 7">
    <name type="scientific">Blautia hominis</name>
    <dbReference type="NCBI Taxonomy" id="2025493"/>
    <lineage>
        <taxon>Bacteria</taxon>
        <taxon>Bacillati</taxon>
        <taxon>Bacillota</taxon>
        <taxon>Clostridia</taxon>
        <taxon>Lachnospirales</taxon>
        <taxon>Lachnospiraceae</taxon>
        <taxon>Blautia</taxon>
    </lineage>
</organism>
<evidence type="ECO:0000256" key="1">
    <source>
        <dbReference type="ARBA" id="ARBA00022691"/>
    </source>
</evidence>
<dbReference type="Proteomes" id="UP001600943">
    <property type="component" value="Unassembled WGS sequence"/>
</dbReference>
<dbReference type="PANTHER" id="PTHR43524:SF1">
    <property type="entry name" value="RADICAL SAM SUPERFAMILY PROTEIN"/>
    <property type="match status" value="1"/>
</dbReference>
<dbReference type="SFLD" id="SFLDG01067">
    <property type="entry name" value="SPASM/twitch_domain_containing"/>
    <property type="match status" value="1"/>
</dbReference>
<protein>
    <submittedName>
        <fullName evidence="6">Radical SAM protein</fullName>
    </submittedName>
</protein>
<evidence type="ECO:0000256" key="4">
    <source>
        <dbReference type="ARBA" id="ARBA00023014"/>
    </source>
</evidence>
<feature type="domain" description="Radical SAM core" evidence="5">
    <location>
        <begin position="77"/>
        <end position="170"/>
    </location>
</feature>
<dbReference type="SFLD" id="SFLDS00029">
    <property type="entry name" value="Radical_SAM"/>
    <property type="match status" value="1"/>
</dbReference>
<proteinExistence type="predicted"/>